<feature type="signal peptide" evidence="1">
    <location>
        <begin position="1"/>
        <end position="35"/>
    </location>
</feature>
<dbReference type="Proteomes" id="UP000256269">
    <property type="component" value="Unassembled WGS sequence"/>
</dbReference>
<comment type="caution">
    <text evidence="2">The sequence shown here is derived from an EMBL/GenBank/DDBJ whole genome shotgun (WGS) entry which is preliminary data.</text>
</comment>
<keyword evidence="3" id="KW-1185">Reference proteome</keyword>
<reference evidence="2 3" key="1">
    <citation type="submission" date="2018-08" db="EMBL/GenBank/DDBJ databases">
        <title>Genomic Encyclopedia of Archaeal and Bacterial Type Strains, Phase II (KMG-II): from individual species to whole genera.</title>
        <authorList>
            <person name="Goeker M."/>
        </authorList>
    </citation>
    <scope>NUCLEOTIDE SEQUENCE [LARGE SCALE GENOMIC DNA]</scope>
    <source>
        <strain evidence="2 3">DSM 45791</strain>
    </source>
</reference>
<proteinExistence type="predicted"/>
<feature type="chain" id="PRO_5017775559" evidence="1">
    <location>
        <begin position="36"/>
        <end position="140"/>
    </location>
</feature>
<dbReference type="AlphaFoldDB" id="A0A3E0G506"/>
<name>A0A3E0G506_9PSEU</name>
<organism evidence="2 3">
    <name type="scientific">Kutzneria buriramensis</name>
    <dbReference type="NCBI Taxonomy" id="1045776"/>
    <lineage>
        <taxon>Bacteria</taxon>
        <taxon>Bacillati</taxon>
        <taxon>Actinomycetota</taxon>
        <taxon>Actinomycetes</taxon>
        <taxon>Pseudonocardiales</taxon>
        <taxon>Pseudonocardiaceae</taxon>
        <taxon>Kutzneria</taxon>
    </lineage>
</organism>
<accession>A0A3E0G506</accession>
<evidence type="ECO:0000313" key="2">
    <source>
        <dbReference type="EMBL" id="REH17894.1"/>
    </source>
</evidence>
<evidence type="ECO:0000256" key="1">
    <source>
        <dbReference type="SAM" id="SignalP"/>
    </source>
</evidence>
<dbReference type="EMBL" id="QUNO01000041">
    <property type="protein sequence ID" value="REH17894.1"/>
    <property type="molecule type" value="Genomic_DNA"/>
</dbReference>
<evidence type="ECO:0000313" key="3">
    <source>
        <dbReference type="Proteomes" id="UP000256269"/>
    </source>
</evidence>
<sequence length="140" mass="14927">MHFSLTRKRTMVCATALAAVGMAGFGLAPVPSAEAATVAPVTGTWELNLRVLHTNNLTRSVRIGFTGEESREVFICTNIAAGQTQVWNITGQLSSSASVLSFESPDCATGTVQPIGLLDFVTPNASLKTFYITIGSDRYR</sequence>
<keyword evidence="1" id="KW-0732">Signal</keyword>
<protein>
    <submittedName>
        <fullName evidence="2">Uncharacterized protein</fullName>
    </submittedName>
</protein>
<gene>
    <name evidence="2" type="ORF">BCF44_14111</name>
</gene>
<dbReference type="RefSeq" id="WP_147329081.1">
    <property type="nucleotide sequence ID" value="NZ_CP144375.1"/>
</dbReference>